<dbReference type="HOGENOM" id="CLU_1247312_0_0_1"/>
<protein>
    <submittedName>
        <fullName evidence="2">AlNc14C446G11699 protein</fullName>
    </submittedName>
</protein>
<gene>
    <name evidence="2" type="primary">AlNc14C446G11699</name>
    <name evidence="2" type="ORF">ALNC14_131810</name>
</gene>
<feature type="region of interest" description="Disordered" evidence="1">
    <location>
        <begin position="1"/>
        <end position="50"/>
    </location>
</feature>
<reference evidence="2" key="1">
    <citation type="journal article" date="2011" name="PLoS Biol.">
        <title>Gene gain and loss during evolution of obligate parasitism in the white rust pathogen of Arabidopsis thaliana.</title>
        <authorList>
            <person name="Kemen E."/>
            <person name="Gardiner A."/>
            <person name="Schultz-Larsen T."/>
            <person name="Kemen A.C."/>
            <person name="Balmuth A.L."/>
            <person name="Robert-Seilaniantz A."/>
            <person name="Bailey K."/>
            <person name="Holub E."/>
            <person name="Studholme D.J."/>
            <person name="Maclean D."/>
            <person name="Jones J.D."/>
        </authorList>
    </citation>
    <scope>NUCLEOTIDE SEQUENCE</scope>
</reference>
<feature type="compositionally biased region" description="Polar residues" evidence="1">
    <location>
        <begin position="37"/>
        <end position="46"/>
    </location>
</feature>
<organism evidence="2">
    <name type="scientific">Albugo laibachii Nc14</name>
    <dbReference type="NCBI Taxonomy" id="890382"/>
    <lineage>
        <taxon>Eukaryota</taxon>
        <taxon>Sar</taxon>
        <taxon>Stramenopiles</taxon>
        <taxon>Oomycota</taxon>
        <taxon>Peronosporomycetes</taxon>
        <taxon>Albuginales</taxon>
        <taxon>Albuginaceae</taxon>
        <taxon>Albugo</taxon>
    </lineage>
</organism>
<evidence type="ECO:0000256" key="1">
    <source>
        <dbReference type="SAM" id="MobiDB-lite"/>
    </source>
</evidence>
<reference evidence="2" key="2">
    <citation type="submission" date="2011-02" db="EMBL/GenBank/DDBJ databases">
        <authorList>
            <person name="MacLean D."/>
        </authorList>
    </citation>
    <scope>NUCLEOTIDE SEQUENCE</scope>
</reference>
<sequence length="222" mass="25234">MSNDSISSDSSSFLSSSDESPKVKAVVRKKACKTVRSNQSKQSKVVAQSEADMSDEMMAMKQVFLRISNKKAKQKEEKLNECKKECLETFQTEVNQMFKKALRSRDKALGIALNKISDLKNGVKSSNENLRTQHDEYTEAYGAECGKLNAHIVDMKNLLKLAKNKYNELIYVVEEEYGKLEQEISTSIDQLQTNLLDMSCDKSYLKEFQSQMKRIQSDVEVA</sequence>
<dbReference type="AlphaFoldDB" id="F0WZV8"/>
<accession>F0WZV8</accession>
<name>F0WZV8_9STRA</name>
<proteinExistence type="predicted"/>
<feature type="compositionally biased region" description="Low complexity" evidence="1">
    <location>
        <begin position="1"/>
        <end position="18"/>
    </location>
</feature>
<dbReference type="EMBL" id="FR824489">
    <property type="protein sequence ID" value="CCA27037.1"/>
    <property type="molecule type" value="Genomic_DNA"/>
</dbReference>
<evidence type="ECO:0000313" key="2">
    <source>
        <dbReference type="EMBL" id="CCA27037.1"/>
    </source>
</evidence>